<evidence type="ECO:0008006" key="3">
    <source>
        <dbReference type="Google" id="ProtNLM"/>
    </source>
</evidence>
<protein>
    <recommendedName>
        <fullName evidence="3">SprT-like domain-containing protein</fullName>
    </recommendedName>
</protein>
<keyword evidence="2" id="KW-1185">Reference proteome</keyword>
<sequence length="218" mass="23545">MTDNSPAILAALETAWEVIQSRHPDLPAVTITTGMAVKRDGLNWSLRDAVAAQEATAVVSTEPPELRLSGETLQAGPVAALTAMLHQATHAQCALRGVRDSTNRGKWHNRRFRETAAEFDLAWPEGQPRDMKRGFADVHLTKEGQDAYAPLLDALDGVLKTWKRTAKKAAAAAPKATGRTDSRLVLTCGCGRKAYMAKTSYAQGGVTCDVCGEKFTVR</sequence>
<evidence type="ECO:0000313" key="2">
    <source>
        <dbReference type="Proteomes" id="UP000032458"/>
    </source>
</evidence>
<evidence type="ECO:0000313" key="1">
    <source>
        <dbReference type="EMBL" id="KIZ14505.1"/>
    </source>
</evidence>
<dbReference type="AlphaFoldDB" id="A0A0D7CF42"/>
<dbReference type="EMBL" id="JRKI01000061">
    <property type="protein sequence ID" value="KIZ14505.1"/>
    <property type="molecule type" value="Genomic_DNA"/>
</dbReference>
<comment type="caution">
    <text evidence="1">The sequence shown here is derived from an EMBL/GenBank/DDBJ whole genome shotgun (WGS) entry which is preliminary data.</text>
</comment>
<proteinExistence type="predicted"/>
<dbReference type="PATRIC" id="fig|1240678.4.peg.7706"/>
<accession>A0A0D7CF42</accession>
<reference evidence="1 2" key="1">
    <citation type="submission" date="2014-09" db="EMBL/GenBank/DDBJ databases">
        <title>Draft genome sequence of Streptomyces natalensis ATCC 27448, producer of the antifungal pimaricin.</title>
        <authorList>
            <person name="Mendes M.V."/>
            <person name="Beites T."/>
            <person name="Pires S."/>
            <person name="Santos C.L."/>
            <person name="Moradas-Ferreira P."/>
        </authorList>
    </citation>
    <scope>NUCLEOTIDE SEQUENCE [LARGE SCALE GENOMIC DNA]</scope>
    <source>
        <strain evidence="1 2">ATCC 27448</strain>
    </source>
</reference>
<gene>
    <name evidence="1" type="ORF">SNA_36170</name>
</gene>
<organism evidence="1 2">
    <name type="scientific">Streptomyces natalensis ATCC 27448</name>
    <dbReference type="NCBI Taxonomy" id="1240678"/>
    <lineage>
        <taxon>Bacteria</taxon>
        <taxon>Bacillati</taxon>
        <taxon>Actinomycetota</taxon>
        <taxon>Actinomycetes</taxon>
        <taxon>Kitasatosporales</taxon>
        <taxon>Streptomycetaceae</taxon>
        <taxon>Streptomyces</taxon>
    </lineage>
</organism>
<dbReference type="Proteomes" id="UP000032458">
    <property type="component" value="Unassembled WGS sequence"/>
</dbReference>
<name>A0A0D7CF42_9ACTN</name>
<dbReference type="RefSeq" id="WP_030066759.1">
    <property type="nucleotide sequence ID" value="NZ_JRKI01000061.1"/>
</dbReference>